<sequence length="493" mass="52411">MNGNEAAVDAKVVDEEESTEKTVYMWGYLPGASSEKAPILSPTVVHLSDPSFAGDSWKEICGGGCGFAVAISEKGKLVTWGSADDENQSYMMSGKHGEIPGAYKLPTEASVVKAAAGWAHCATVTEDGDVYLWGWKECVPSGKVFTDLITAGSPQKDLATKNSSSVAEQESPQSPNTSSGSDSHPDNKKVGEEAGKRRKVSFAKQESDSQASGDDFFVVSPSLVTIGQGVKITSVAVGGRHTIALSDVGQVWGWGYGGEGQLGLGSRVKMVSSPHLIPCIESHSGKDRPSFHQGGSAGVQSPGSYVVEIACGGRHSVVITDAGALLTFGWGLHGQCGQGNNADQLRPTLVPSLLGTRVKKIAAGLWHTLCVTVNGQIYAFGGNQFGQLGTGNDQPETSPRLLDTFENNLSRIISCGARHSALLTDDGHLFTWGWNKYGQLGLGDSVDRNIPCRVSISGCHPRNVACGWWHTLLMVDKPLLIMIFVRIKYLEFK</sequence>
<protein>
    <recommendedName>
        <fullName evidence="4">RCC1-like domain-containing protein</fullName>
    </recommendedName>
</protein>
<feature type="repeat" description="RCC1" evidence="2">
    <location>
        <begin position="375"/>
        <end position="426"/>
    </location>
</feature>
<dbReference type="InterPro" id="IPR000408">
    <property type="entry name" value="Reg_chr_condens"/>
</dbReference>
<comment type="caution">
    <text evidence="5">The sequence shown here is derived from an EMBL/GenBank/DDBJ whole genome shotgun (WGS) entry which is preliminary data.</text>
</comment>
<dbReference type="Pfam" id="PF25390">
    <property type="entry name" value="WD40_RLD"/>
    <property type="match status" value="1"/>
</dbReference>
<dbReference type="InterPro" id="IPR058923">
    <property type="entry name" value="RCC1-like_dom"/>
</dbReference>
<evidence type="ECO:0000256" key="3">
    <source>
        <dbReference type="SAM" id="MobiDB-lite"/>
    </source>
</evidence>
<dbReference type="SUPFAM" id="SSF50985">
    <property type="entry name" value="RCC1/BLIP-II"/>
    <property type="match status" value="1"/>
</dbReference>
<name>A0A9D5B145_PEA</name>
<feature type="repeat" description="RCC1" evidence="2">
    <location>
        <begin position="75"/>
        <end position="127"/>
    </location>
</feature>
<dbReference type="EMBL" id="JAMSHJ010000003">
    <property type="protein sequence ID" value="KAI5429788.1"/>
    <property type="molecule type" value="Genomic_DNA"/>
</dbReference>
<dbReference type="Gramene" id="Psat03G0439500-T1">
    <property type="protein sequence ID" value="KAI5429788.1"/>
    <property type="gene ID" value="KIW84_034395"/>
</dbReference>
<feature type="repeat" description="RCC1" evidence="2">
    <location>
        <begin position="323"/>
        <end position="374"/>
    </location>
</feature>
<dbReference type="Proteomes" id="UP001058974">
    <property type="component" value="Chromosome 3"/>
</dbReference>
<feature type="domain" description="RCC1-like" evidence="4">
    <location>
        <begin position="228"/>
        <end position="475"/>
    </location>
</feature>
<dbReference type="PANTHER" id="PTHR22870:SF413">
    <property type="entry name" value="REGULATOR OF CHROMOSOME CONDENSATION (RCC1) FAMILY PROTEIN"/>
    <property type="match status" value="1"/>
</dbReference>
<feature type="compositionally biased region" description="Polar residues" evidence="3">
    <location>
        <begin position="160"/>
        <end position="182"/>
    </location>
</feature>
<proteinExistence type="predicted"/>
<dbReference type="PANTHER" id="PTHR22870">
    <property type="entry name" value="REGULATOR OF CHROMOSOME CONDENSATION"/>
    <property type="match status" value="1"/>
</dbReference>
<dbReference type="PRINTS" id="PR00633">
    <property type="entry name" value="RCCNDNSATION"/>
</dbReference>
<evidence type="ECO:0000256" key="2">
    <source>
        <dbReference type="PROSITE-ProRule" id="PRU00235"/>
    </source>
</evidence>
<keyword evidence="6" id="KW-1185">Reference proteome</keyword>
<feature type="compositionally biased region" description="Basic and acidic residues" evidence="3">
    <location>
        <begin position="183"/>
        <end position="195"/>
    </location>
</feature>
<reference evidence="5 6" key="1">
    <citation type="journal article" date="2022" name="Nat. Genet.">
        <title>Improved pea reference genome and pan-genome highlight genomic features and evolutionary characteristics.</title>
        <authorList>
            <person name="Yang T."/>
            <person name="Liu R."/>
            <person name="Luo Y."/>
            <person name="Hu S."/>
            <person name="Wang D."/>
            <person name="Wang C."/>
            <person name="Pandey M.K."/>
            <person name="Ge S."/>
            <person name="Xu Q."/>
            <person name="Li N."/>
            <person name="Li G."/>
            <person name="Huang Y."/>
            <person name="Saxena R.K."/>
            <person name="Ji Y."/>
            <person name="Li M."/>
            <person name="Yan X."/>
            <person name="He Y."/>
            <person name="Liu Y."/>
            <person name="Wang X."/>
            <person name="Xiang C."/>
            <person name="Varshney R.K."/>
            <person name="Ding H."/>
            <person name="Gao S."/>
            <person name="Zong X."/>
        </authorList>
    </citation>
    <scope>NUCLEOTIDE SEQUENCE [LARGE SCALE GENOMIC DNA]</scope>
    <source>
        <strain evidence="5 6">cv. Zhongwan 6</strain>
    </source>
</reference>
<dbReference type="PROSITE" id="PS00626">
    <property type="entry name" value="RCC1_2"/>
    <property type="match status" value="3"/>
</dbReference>
<dbReference type="InterPro" id="IPR009091">
    <property type="entry name" value="RCC1/BLIP-II"/>
</dbReference>
<dbReference type="Gene3D" id="2.130.10.30">
    <property type="entry name" value="Regulator of chromosome condensation 1/beta-lactamase-inhibitor protein II"/>
    <property type="match status" value="4"/>
</dbReference>
<evidence type="ECO:0000256" key="1">
    <source>
        <dbReference type="ARBA" id="ARBA00022737"/>
    </source>
</evidence>
<keyword evidence="1" id="KW-0677">Repeat</keyword>
<feature type="region of interest" description="Disordered" evidence="3">
    <location>
        <begin position="155"/>
        <end position="207"/>
    </location>
</feature>
<gene>
    <name evidence="5" type="ORF">KIW84_034395</name>
</gene>
<dbReference type="InterPro" id="IPR051210">
    <property type="entry name" value="Ub_ligase/GEF_domain"/>
</dbReference>
<dbReference type="PROSITE" id="PS50012">
    <property type="entry name" value="RCC1_3"/>
    <property type="match status" value="5"/>
</dbReference>
<accession>A0A9D5B145</accession>
<evidence type="ECO:0000313" key="6">
    <source>
        <dbReference type="Proteomes" id="UP001058974"/>
    </source>
</evidence>
<feature type="repeat" description="RCC1" evidence="2">
    <location>
        <begin position="249"/>
        <end position="322"/>
    </location>
</feature>
<feature type="repeat" description="RCC1" evidence="2">
    <location>
        <begin position="427"/>
        <end position="477"/>
    </location>
</feature>
<dbReference type="AlphaFoldDB" id="A0A9D5B145"/>
<evidence type="ECO:0000313" key="5">
    <source>
        <dbReference type="EMBL" id="KAI5429788.1"/>
    </source>
</evidence>
<evidence type="ECO:0000259" key="4">
    <source>
        <dbReference type="Pfam" id="PF25390"/>
    </source>
</evidence>
<organism evidence="5 6">
    <name type="scientific">Pisum sativum</name>
    <name type="common">Garden pea</name>
    <name type="synonym">Lathyrus oleraceus</name>
    <dbReference type="NCBI Taxonomy" id="3888"/>
    <lineage>
        <taxon>Eukaryota</taxon>
        <taxon>Viridiplantae</taxon>
        <taxon>Streptophyta</taxon>
        <taxon>Embryophyta</taxon>
        <taxon>Tracheophyta</taxon>
        <taxon>Spermatophyta</taxon>
        <taxon>Magnoliopsida</taxon>
        <taxon>eudicotyledons</taxon>
        <taxon>Gunneridae</taxon>
        <taxon>Pentapetalae</taxon>
        <taxon>rosids</taxon>
        <taxon>fabids</taxon>
        <taxon>Fabales</taxon>
        <taxon>Fabaceae</taxon>
        <taxon>Papilionoideae</taxon>
        <taxon>50 kb inversion clade</taxon>
        <taxon>NPAAA clade</taxon>
        <taxon>Hologalegina</taxon>
        <taxon>IRL clade</taxon>
        <taxon>Fabeae</taxon>
        <taxon>Lathyrus</taxon>
    </lineage>
</organism>